<protein>
    <submittedName>
        <fullName evidence="1">Uncharacterized protein</fullName>
    </submittedName>
</protein>
<reference evidence="1" key="1">
    <citation type="submission" date="2021-04" db="EMBL/GenBank/DDBJ databases">
        <title>Whole genome sequencing of Enterococci isolates from hospitalized patients.</title>
        <authorList>
            <person name="Ogoti B.M."/>
            <person name="Onyambu F.G."/>
        </authorList>
    </citation>
    <scope>NUCLEOTIDE SEQUENCE</scope>
    <source>
        <strain evidence="1">242</strain>
    </source>
</reference>
<sequence>MYLLHSPRKGIIHTELHYLGMASQVYTGYLQFLSEIEPKQETEYLQAPLPFQMGTDSFPLRTYY</sequence>
<organism evidence="1 2">
    <name type="scientific">Peribacillus frigoritolerans</name>
    <dbReference type="NCBI Taxonomy" id="450367"/>
    <lineage>
        <taxon>Bacteria</taxon>
        <taxon>Bacillati</taxon>
        <taxon>Bacillota</taxon>
        <taxon>Bacilli</taxon>
        <taxon>Bacillales</taxon>
        <taxon>Bacillaceae</taxon>
        <taxon>Peribacillus</taxon>
    </lineage>
</organism>
<evidence type="ECO:0000313" key="2">
    <source>
        <dbReference type="Proteomes" id="UP000680045"/>
    </source>
</evidence>
<gene>
    <name evidence="1" type="ORF">KEH51_16000</name>
</gene>
<accession>A0A941FPA8</accession>
<evidence type="ECO:0000313" key="1">
    <source>
        <dbReference type="EMBL" id="MBR8645175.1"/>
    </source>
</evidence>
<dbReference type="Proteomes" id="UP000680045">
    <property type="component" value="Unassembled WGS sequence"/>
</dbReference>
<comment type="caution">
    <text evidence="1">The sequence shown here is derived from an EMBL/GenBank/DDBJ whole genome shotgun (WGS) entry which is preliminary data.</text>
</comment>
<proteinExistence type="predicted"/>
<dbReference type="AlphaFoldDB" id="A0A941FPA8"/>
<dbReference type="EMBL" id="JAGTPW010000028">
    <property type="protein sequence ID" value="MBR8645175.1"/>
    <property type="molecule type" value="Genomic_DNA"/>
</dbReference>
<name>A0A941FPA8_9BACI</name>